<dbReference type="RefSeq" id="XP_017698534.1">
    <property type="nucleotide sequence ID" value="XM_017843045.3"/>
</dbReference>
<name>A0A8B7MU72_PHODC</name>
<protein>
    <submittedName>
        <fullName evidence="2">Uncharacterized protein LOC103707985 isoform X1</fullName>
    </submittedName>
</protein>
<dbReference type="Proteomes" id="UP000228380">
    <property type="component" value="Chromosome 3"/>
</dbReference>
<dbReference type="OrthoDB" id="822750at2759"/>
<dbReference type="KEGG" id="pda:103707985"/>
<accession>A0A8B7MU72</accession>
<proteinExistence type="predicted"/>
<reference evidence="2" key="2">
    <citation type="submission" date="2025-08" db="UniProtKB">
        <authorList>
            <consortium name="RefSeq"/>
        </authorList>
    </citation>
    <scope>IDENTIFICATION</scope>
    <source>
        <tissue evidence="2">Young leaves</tissue>
    </source>
</reference>
<dbReference type="GeneID" id="103707985"/>
<keyword evidence="1" id="KW-1185">Reference proteome</keyword>
<evidence type="ECO:0000313" key="1">
    <source>
        <dbReference type="Proteomes" id="UP000228380"/>
    </source>
</evidence>
<organism evidence="1 2">
    <name type="scientific">Phoenix dactylifera</name>
    <name type="common">Date palm</name>
    <dbReference type="NCBI Taxonomy" id="42345"/>
    <lineage>
        <taxon>Eukaryota</taxon>
        <taxon>Viridiplantae</taxon>
        <taxon>Streptophyta</taxon>
        <taxon>Embryophyta</taxon>
        <taxon>Tracheophyta</taxon>
        <taxon>Spermatophyta</taxon>
        <taxon>Magnoliopsida</taxon>
        <taxon>Liliopsida</taxon>
        <taxon>Arecaceae</taxon>
        <taxon>Coryphoideae</taxon>
        <taxon>Phoeniceae</taxon>
        <taxon>Phoenix</taxon>
    </lineage>
</organism>
<gene>
    <name evidence="2" type="primary">LOC103707985</name>
</gene>
<evidence type="ECO:0000313" key="2">
    <source>
        <dbReference type="RefSeq" id="XP_017698534.1"/>
    </source>
</evidence>
<sequence>MPPSSTLASPPLLHPLHDSRSAVPVLDSAGSLPHNALVGSRKIWVYEQIPKSHPIKLVHAGTQGLPRWFSGMAHGGTVTHLSNKIISQLCNSAEKNLLQTTCNGKEGDCSKIIAFSPLEFGGESFKRTKKWIGE</sequence>
<reference evidence="1" key="1">
    <citation type="journal article" date="2019" name="Nat. Commun.">
        <title>Genome-wide association mapping of date palm fruit traits.</title>
        <authorList>
            <person name="Hazzouri K.M."/>
            <person name="Gros-Balthazard M."/>
            <person name="Flowers J.M."/>
            <person name="Copetti D."/>
            <person name="Lemansour A."/>
            <person name="Lebrun M."/>
            <person name="Masmoudi K."/>
            <person name="Ferrand S."/>
            <person name="Dhar M.I."/>
            <person name="Fresquez Z.A."/>
            <person name="Rosas U."/>
            <person name="Zhang J."/>
            <person name="Talag J."/>
            <person name="Lee S."/>
            <person name="Kudrna D."/>
            <person name="Powell R.F."/>
            <person name="Leitch I.J."/>
            <person name="Krueger R.R."/>
            <person name="Wing R.A."/>
            <person name="Amiri K.M.A."/>
            <person name="Purugganan M.D."/>
        </authorList>
    </citation>
    <scope>NUCLEOTIDE SEQUENCE [LARGE SCALE GENOMIC DNA]</scope>
    <source>
        <strain evidence="1">cv. Khalas</strain>
    </source>
</reference>
<dbReference type="AlphaFoldDB" id="A0A8B7MU72"/>